<dbReference type="Pfam" id="PF17919">
    <property type="entry name" value="RT_RNaseH_2"/>
    <property type="match status" value="1"/>
</dbReference>
<dbReference type="PANTHER" id="PTHR33064:SF37">
    <property type="entry name" value="RIBONUCLEASE H"/>
    <property type="match status" value="1"/>
</dbReference>
<reference evidence="2 3" key="1">
    <citation type="journal article" date="2017" name="Genome Biol. Evol.">
        <title>Phytophthora megakarya and P. palmivora, closely related causal agents of cacao black pod rot, underwent increases in genome sizes and gene numbers by different mechanisms.</title>
        <authorList>
            <person name="Ali S.S."/>
            <person name="Shao J."/>
            <person name="Lary D.J."/>
            <person name="Kronmiller B."/>
            <person name="Shen D."/>
            <person name="Strem M.D."/>
            <person name="Amoako-Attah I."/>
            <person name="Akrofi A.Y."/>
            <person name="Begoude B.A."/>
            <person name="Ten Hoopen G.M."/>
            <person name="Coulibaly K."/>
            <person name="Kebe B.I."/>
            <person name="Melnick R.L."/>
            <person name="Guiltinan M.J."/>
            <person name="Tyler B.M."/>
            <person name="Meinhardt L.W."/>
            <person name="Bailey B.A."/>
        </authorList>
    </citation>
    <scope>NUCLEOTIDE SEQUENCE [LARGE SCALE GENOMIC DNA]</scope>
    <source>
        <strain evidence="3">sbr112.9</strain>
    </source>
</reference>
<feature type="domain" description="Reverse transcriptase/retrotransposon-derived protein RNase H-like" evidence="1">
    <location>
        <begin position="183"/>
        <end position="269"/>
    </location>
</feature>
<accession>A0A2P4XT39</accession>
<dbReference type="Gene3D" id="3.30.70.270">
    <property type="match status" value="2"/>
</dbReference>
<proteinExistence type="predicted"/>
<evidence type="ECO:0000313" key="3">
    <source>
        <dbReference type="Proteomes" id="UP000237271"/>
    </source>
</evidence>
<gene>
    <name evidence="2" type="ORF">PHPALM_15089</name>
</gene>
<dbReference type="InterPro" id="IPR041577">
    <property type="entry name" value="RT_RNaseH_2"/>
</dbReference>
<dbReference type="FunFam" id="3.30.70.270:FF:000020">
    <property type="entry name" value="Transposon Tf2-6 polyprotein-like Protein"/>
    <property type="match status" value="1"/>
</dbReference>
<sequence length="312" mass="35719">MANPSVHMTTHQAIYRLVKLDILFPNNDSEWTSPACVIPKKDESLLPAASDRKPAALVPQVEYVFRCLPMGVSTAWMSTSMMLGDLDGIWAYLNDVLLMSDSFEEHLELLRRVFKRFEEFSLTIHSPLHNKVEAIAKIASPRTRRELRRFIGMVNYYRDIWPRRAAILSLPTALISPSVPFRWSDEHETAFARMKTAMIQTVELAFPDYSKPFHMHTDASGYQLGAVISQDGRPLVFWSKRCNDAQKKYPANTLELLIIKLVCHRGQQFIGFVRIHPHYIIKILIAHLDNVSHLISRVSSSPKPDVIFHLAL</sequence>
<dbReference type="InterPro" id="IPR043128">
    <property type="entry name" value="Rev_trsase/Diguanyl_cyclase"/>
</dbReference>
<comment type="caution">
    <text evidence="2">The sequence shown here is derived from an EMBL/GenBank/DDBJ whole genome shotgun (WGS) entry which is preliminary data.</text>
</comment>
<dbReference type="PANTHER" id="PTHR33064">
    <property type="entry name" value="POL PROTEIN"/>
    <property type="match status" value="1"/>
</dbReference>
<dbReference type="AlphaFoldDB" id="A0A2P4XT39"/>
<dbReference type="Gene3D" id="3.10.10.10">
    <property type="entry name" value="HIV Type 1 Reverse Transcriptase, subunit A, domain 1"/>
    <property type="match status" value="1"/>
</dbReference>
<name>A0A2P4XT39_9STRA</name>
<dbReference type="Proteomes" id="UP000237271">
    <property type="component" value="Unassembled WGS sequence"/>
</dbReference>
<dbReference type="SUPFAM" id="SSF56672">
    <property type="entry name" value="DNA/RNA polymerases"/>
    <property type="match status" value="1"/>
</dbReference>
<evidence type="ECO:0000313" key="2">
    <source>
        <dbReference type="EMBL" id="POM68721.1"/>
    </source>
</evidence>
<dbReference type="InterPro" id="IPR043502">
    <property type="entry name" value="DNA/RNA_pol_sf"/>
</dbReference>
<organism evidence="2 3">
    <name type="scientific">Phytophthora palmivora</name>
    <dbReference type="NCBI Taxonomy" id="4796"/>
    <lineage>
        <taxon>Eukaryota</taxon>
        <taxon>Sar</taxon>
        <taxon>Stramenopiles</taxon>
        <taxon>Oomycota</taxon>
        <taxon>Peronosporomycetes</taxon>
        <taxon>Peronosporales</taxon>
        <taxon>Peronosporaceae</taxon>
        <taxon>Phytophthora</taxon>
    </lineage>
</organism>
<dbReference type="OrthoDB" id="97481at2759"/>
<protein>
    <submittedName>
        <fullName evidence="2">Retrotransposon Polyprotein</fullName>
    </submittedName>
</protein>
<evidence type="ECO:0000259" key="1">
    <source>
        <dbReference type="Pfam" id="PF17919"/>
    </source>
</evidence>
<keyword evidence="3" id="KW-1185">Reference proteome</keyword>
<dbReference type="InterPro" id="IPR051320">
    <property type="entry name" value="Viral_Replic_Matur_Polypro"/>
</dbReference>
<dbReference type="EMBL" id="NCKW01008078">
    <property type="protein sequence ID" value="POM68721.1"/>
    <property type="molecule type" value="Genomic_DNA"/>
</dbReference>